<name>A0A2Z4Y3H4_SUMC1</name>
<evidence type="ECO:0000256" key="6">
    <source>
        <dbReference type="HAMAP-Rule" id="MF_01023"/>
    </source>
</evidence>
<dbReference type="GO" id="GO:0004400">
    <property type="term" value="F:histidinol-phosphate transaminase activity"/>
    <property type="evidence" value="ECO:0007669"/>
    <property type="project" value="UniProtKB-UniRule"/>
</dbReference>
<dbReference type="Gene3D" id="3.90.1150.10">
    <property type="entry name" value="Aspartate Aminotransferase, domain 1"/>
    <property type="match status" value="1"/>
</dbReference>
<dbReference type="InterPro" id="IPR050106">
    <property type="entry name" value="HistidinolP_aminotransfase"/>
</dbReference>
<sequence length="358" mass="39943">MEKLMSLRVNPAVEALAAYVPGEQPRESGFIKLNTNENPYPAAPEVERAIAEALQERSLQKYPDPACSRLRQSLAERLDVSPENILVGNGSDEVLRLVCHAYLDPKANDSIAMLYPTYVLYRTLAAMFNGACEEYQVEGPDYRFPEAAYASEARVFFLANPNPPIGTQYDIEVIARLAEARPERLLVVDEAYVDFAGTTAVPLVKKYPNLAVTRTFSKSYALAGMRVGFIVASSDVISQLEKIKDSYNVNRLSQIAAQAAWEAQHYYEERTNQICATRESLRAALLARGFEVPRSFGNFVFARHSGARELYAELKQRHILVRYFDLPGLQDGIRITIGTPDEIQALLVAIDEILSSRG</sequence>
<dbReference type="InterPro" id="IPR005861">
    <property type="entry name" value="HisP_aminotrans"/>
</dbReference>
<keyword evidence="3 6" id="KW-0032">Aminotransferase</keyword>
<keyword evidence="6" id="KW-0028">Amino-acid biosynthesis</keyword>
<evidence type="ECO:0000313" key="9">
    <source>
        <dbReference type="Proteomes" id="UP000262583"/>
    </source>
</evidence>
<comment type="subunit">
    <text evidence="2 6">Homodimer.</text>
</comment>
<evidence type="ECO:0000256" key="2">
    <source>
        <dbReference type="ARBA" id="ARBA00011738"/>
    </source>
</evidence>
<evidence type="ECO:0000259" key="7">
    <source>
        <dbReference type="Pfam" id="PF00155"/>
    </source>
</evidence>
<protein>
    <recommendedName>
        <fullName evidence="6">Histidinol-phosphate aminotransferase</fullName>
        <ecNumber evidence="6">2.6.1.9</ecNumber>
    </recommendedName>
    <alternativeName>
        <fullName evidence="6">Imidazole acetol-phosphate transaminase</fullName>
    </alternativeName>
</protein>
<keyword evidence="6" id="KW-0368">Histidine biosynthesis</keyword>
<dbReference type="GO" id="GO:0030170">
    <property type="term" value="F:pyridoxal phosphate binding"/>
    <property type="evidence" value="ECO:0007669"/>
    <property type="project" value="InterPro"/>
</dbReference>
<proteinExistence type="inferred from homology"/>
<dbReference type="InterPro" id="IPR015424">
    <property type="entry name" value="PyrdxlP-dep_Trfase"/>
</dbReference>
<evidence type="ECO:0000256" key="3">
    <source>
        <dbReference type="ARBA" id="ARBA00022576"/>
    </source>
</evidence>
<dbReference type="PROSITE" id="PS00599">
    <property type="entry name" value="AA_TRANSFER_CLASS_2"/>
    <property type="match status" value="1"/>
</dbReference>
<evidence type="ECO:0000256" key="1">
    <source>
        <dbReference type="ARBA" id="ARBA00001933"/>
    </source>
</evidence>
<comment type="similarity">
    <text evidence="6">Belongs to the class-II pyridoxal-phosphate-dependent aminotransferase family. Histidinol-phosphate aminotransferase subfamily.</text>
</comment>
<keyword evidence="4 6" id="KW-0808">Transferase</keyword>
<gene>
    <name evidence="6" type="primary">hisC</name>
    <name evidence="8" type="ORF">BRCON_0903</name>
</gene>
<organism evidence="8 9">
    <name type="scientific">Sumerlaea chitinivorans</name>
    <dbReference type="NCBI Taxonomy" id="2250252"/>
    <lineage>
        <taxon>Bacteria</taxon>
        <taxon>Candidatus Sumerlaeota</taxon>
        <taxon>Candidatus Sumerlaeia</taxon>
        <taxon>Candidatus Sumerlaeales</taxon>
        <taxon>Candidatus Sumerlaeaceae</taxon>
        <taxon>Candidatus Sumerlaea</taxon>
    </lineage>
</organism>
<dbReference type="Gene3D" id="3.40.640.10">
    <property type="entry name" value="Type I PLP-dependent aspartate aminotransferase-like (Major domain)"/>
    <property type="match status" value="1"/>
</dbReference>
<comment type="catalytic activity">
    <reaction evidence="6">
        <text>L-histidinol phosphate + 2-oxoglutarate = 3-(imidazol-4-yl)-2-oxopropyl phosphate + L-glutamate</text>
        <dbReference type="Rhea" id="RHEA:23744"/>
        <dbReference type="ChEBI" id="CHEBI:16810"/>
        <dbReference type="ChEBI" id="CHEBI:29985"/>
        <dbReference type="ChEBI" id="CHEBI:57766"/>
        <dbReference type="ChEBI" id="CHEBI:57980"/>
        <dbReference type="EC" id="2.6.1.9"/>
    </reaction>
</comment>
<dbReference type="PANTHER" id="PTHR43643:SF3">
    <property type="entry name" value="HISTIDINOL-PHOSPHATE AMINOTRANSFERASE"/>
    <property type="match status" value="1"/>
</dbReference>
<dbReference type="AlphaFoldDB" id="A0A2Z4Y3H4"/>
<dbReference type="SUPFAM" id="SSF53383">
    <property type="entry name" value="PLP-dependent transferases"/>
    <property type="match status" value="1"/>
</dbReference>
<dbReference type="PANTHER" id="PTHR43643">
    <property type="entry name" value="HISTIDINOL-PHOSPHATE AMINOTRANSFERASE 2"/>
    <property type="match status" value="1"/>
</dbReference>
<evidence type="ECO:0000256" key="4">
    <source>
        <dbReference type="ARBA" id="ARBA00022679"/>
    </source>
</evidence>
<dbReference type="EC" id="2.6.1.9" evidence="6"/>
<dbReference type="UniPathway" id="UPA00031">
    <property type="reaction ID" value="UER00012"/>
</dbReference>
<keyword evidence="5 6" id="KW-0663">Pyridoxal phosphate</keyword>
<evidence type="ECO:0000256" key="5">
    <source>
        <dbReference type="ARBA" id="ARBA00022898"/>
    </source>
</evidence>
<comment type="cofactor">
    <cofactor evidence="1 6">
        <name>pyridoxal 5'-phosphate</name>
        <dbReference type="ChEBI" id="CHEBI:597326"/>
    </cofactor>
</comment>
<dbReference type="InterPro" id="IPR015421">
    <property type="entry name" value="PyrdxlP-dep_Trfase_major"/>
</dbReference>
<dbReference type="Proteomes" id="UP000262583">
    <property type="component" value="Chromosome"/>
</dbReference>
<dbReference type="CDD" id="cd00609">
    <property type="entry name" value="AAT_like"/>
    <property type="match status" value="1"/>
</dbReference>
<dbReference type="InterPro" id="IPR001917">
    <property type="entry name" value="Aminotrans_II_pyridoxalP_BS"/>
</dbReference>
<feature type="modified residue" description="N6-(pyridoxal phosphate)lysine" evidence="6">
    <location>
        <position position="218"/>
    </location>
</feature>
<dbReference type="HAMAP" id="MF_01023">
    <property type="entry name" value="HisC_aminotrans_2"/>
    <property type="match status" value="1"/>
</dbReference>
<comment type="pathway">
    <text evidence="6">Amino-acid biosynthesis; L-histidine biosynthesis; L-histidine from 5-phospho-alpha-D-ribose 1-diphosphate: step 7/9.</text>
</comment>
<dbReference type="KEGG" id="schv:BRCON_0903"/>
<feature type="domain" description="Aminotransferase class I/classII large" evidence="7">
    <location>
        <begin position="30"/>
        <end position="350"/>
    </location>
</feature>
<accession>A0A2Z4Y3H4</accession>
<reference evidence="8 9" key="1">
    <citation type="submission" date="2018-05" db="EMBL/GenBank/DDBJ databases">
        <title>A metagenomic window into the 2 km-deep terrestrial subsurface aquifer revealed taxonomically and functionally diverse microbial community comprising novel uncultured bacterial lineages.</title>
        <authorList>
            <person name="Kadnikov V.V."/>
            <person name="Mardanov A.V."/>
            <person name="Beletsky A.V."/>
            <person name="Banks D."/>
            <person name="Pimenov N.V."/>
            <person name="Frank Y.A."/>
            <person name="Karnachuk O.V."/>
            <person name="Ravin N.V."/>
        </authorList>
    </citation>
    <scope>NUCLEOTIDE SEQUENCE [LARGE SCALE GENOMIC DNA]</scope>
    <source>
        <strain evidence="8">BY</strain>
    </source>
</reference>
<dbReference type="Pfam" id="PF00155">
    <property type="entry name" value="Aminotran_1_2"/>
    <property type="match status" value="1"/>
</dbReference>
<dbReference type="InterPro" id="IPR004839">
    <property type="entry name" value="Aminotransferase_I/II_large"/>
</dbReference>
<dbReference type="GO" id="GO:0000105">
    <property type="term" value="P:L-histidine biosynthetic process"/>
    <property type="evidence" value="ECO:0007669"/>
    <property type="project" value="UniProtKB-UniRule"/>
</dbReference>
<evidence type="ECO:0000313" key="8">
    <source>
        <dbReference type="EMBL" id="AXA35680.1"/>
    </source>
</evidence>
<dbReference type="EMBL" id="CP030759">
    <property type="protein sequence ID" value="AXA35680.1"/>
    <property type="molecule type" value="Genomic_DNA"/>
</dbReference>
<dbReference type="NCBIfam" id="TIGR01141">
    <property type="entry name" value="hisC"/>
    <property type="match status" value="1"/>
</dbReference>
<dbReference type="InterPro" id="IPR015422">
    <property type="entry name" value="PyrdxlP-dep_Trfase_small"/>
</dbReference>